<dbReference type="EMBL" id="JAUSRF010000012">
    <property type="protein sequence ID" value="MDP9838792.1"/>
    <property type="molecule type" value="Genomic_DNA"/>
</dbReference>
<reference evidence="1 2" key="1">
    <citation type="submission" date="2023-07" db="EMBL/GenBank/DDBJ databases">
        <title>Sorghum-associated microbial communities from plants grown in Nebraska, USA.</title>
        <authorList>
            <person name="Schachtman D."/>
        </authorList>
    </citation>
    <scope>NUCLEOTIDE SEQUENCE [LARGE SCALE GENOMIC DNA]</scope>
    <source>
        <strain evidence="1 2">DS1307</strain>
    </source>
</reference>
<gene>
    <name evidence="1" type="ORF">J2T09_003564</name>
</gene>
<comment type="caution">
    <text evidence="1">The sequence shown here is derived from an EMBL/GenBank/DDBJ whole genome shotgun (WGS) entry which is preliminary data.</text>
</comment>
<evidence type="ECO:0000313" key="1">
    <source>
        <dbReference type="EMBL" id="MDP9838792.1"/>
    </source>
</evidence>
<dbReference type="Proteomes" id="UP001241472">
    <property type="component" value="Unassembled WGS sequence"/>
</dbReference>
<proteinExistence type="predicted"/>
<evidence type="ECO:0000313" key="2">
    <source>
        <dbReference type="Proteomes" id="UP001241472"/>
    </source>
</evidence>
<organism evidence="1 2">
    <name type="scientific">Neorhizobium huautlense</name>
    <dbReference type="NCBI Taxonomy" id="67774"/>
    <lineage>
        <taxon>Bacteria</taxon>
        <taxon>Pseudomonadati</taxon>
        <taxon>Pseudomonadota</taxon>
        <taxon>Alphaproteobacteria</taxon>
        <taxon>Hyphomicrobiales</taxon>
        <taxon>Rhizobiaceae</taxon>
        <taxon>Rhizobium/Agrobacterium group</taxon>
        <taxon>Neorhizobium</taxon>
    </lineage>
</organism>
<keyword evidence="2" id="KW-1185">Reference proteome</keyword>
<protein>
    <submittedName>
        <fullName evidence="1">Uncharacterized protein</fullName>
    </submittedName>
</protein>
<sequence length="104" mass="11482">MISALQLSRQRLCLPNIPFLRALVAAAQEDINDRTLPNEINAIAGTVIYPQFIDTVADGFDIARIVCCEAPDAFSDAGFRPLITETVKPIREFQRFPNGEYGAV</sequence>
<accession>A0ABT9PWK7</accession>
<name>A0ABT9PWK7_9HYPH</name>